<dbReference type="InterPro" id="IPR010654">
    <property type="entry name" value="Phage_lambda_tail_I"/>
</dbReference>
<dbReference type="Pfam" id="PF06805">
    <property type="entry name" value="Lambda_tail_I"/>
    <property type="match status" value="1"/>
</dbReference>
<dbReference type="AlphaFoldDB" id="A0A242NHG5"/>
<keyword evidence="4" id="KW-1185">Reference proteome</keyword>
<reference evidence="4 5" key="1">
    <citation type="submission" date="2017-03" db="EMBL/GenBank/DDBJ databases">
        <title>Comparative genomics of honeybee gut symbionts reveal geographically distinct and subgroup specific antibiotic resistance.</title>
        <authorList>
            <person name="Ludvigsen J."/>
            <person name="Porcellato D."/>
            <person name="Labee-Lund T.M."/>
            <person name="Amdam G.V."/>
            <person name="Rudi K."/>
        </authorList>
    </citation>
    <scope>NUCLEOTIDE SEQUENCE [LARGE SCALE GENOMIC DNA]</scope>
    <source>
        <strain evidence="2 5">A-7-12</strain>
        <strain evidence="3 4">A-9-12</strain>
    </source>
</reference>
<gene>
    <name evidence="3" type="ORF">B6C91_05295</name>
    <name evidence="2" type="ORF">B6D08_09575</name>
</gene>
<protein>
    <recommendedName>
        <fullName evidence="6">Phage tail protein</fullName>
    </recommendedName>
</protein>
<sequence length="215" mass="23237">MPRPTVKTRYVWWFLAQLYTFNLEAQTMAKIRLYGYLKQFGDKFDMNVETASEGLNGLYCQIAGLRQRIIDGWFRVRINGVDINDDNLAVGLHSRLPENAVIHIVPHVAGAKSGGIFGFIAGAALVVAGVLADVTTGLGFGLVAAGVGLMLGGVAQMLTKTPKTEKKSTDSNRNTYFSNLDNTMAQGAPVPLIFGRMKVGSKVLSQGLETLDDAI</sequence>
<evidence type="ECO:0000313" key="3">
    <source>
        <dbReference type="EMBL" id="OTQ10567.1"/>
    </source>
</evidence>
<keyword evidence="1" id="KW-1133">Transmembrane helix</keyword>
<comment type="caution">
    <text evidence="2">The sequence shown here is derived from an EMBL/GenBank/DDBJ whole genome shotgun (WGS) entry which is preliminary data.</text>
</comment>
<organism evidence="2 5">
    <name type="scientific">Gilliamella apicola</name>
    <dbReference type="NCBI Taxonomy" id="1196095"/>
    <lineage>
        <taxon>Bacteria</taxon>
        <taxon>Pseudomonadati</taxon>
        <taxon>Pseudomonadota</taxon>
        <taxon>Gammaproteobacteria</taxon>
        <taxon>Orbales</taxon>
        <taxon>Orbaceae</taxon>
        <taxon>Gilliamella</taxon>
    </lineage>
</organism>
<evidence type="ECO:0000256" key="1">
    <source>
        <dbReference type="SAM" id="Phobius"/>
    </source>
</evidence>
<keyword evidence="1" id="KW-0812">Transmembrane</keyword>
<feature type="transmembrane region" description="Helical" evidence="1">
    <location>
        <begin position="114"/>
        <end position="132"/>
    </location>
</feature>
<keyword evidence="1" id="KW-0472">Membrane</keyword>
<dbReference type="Proteomes" id="UP000194800">
    <property type="component" value="Unassembled WGS sequence"/>
</dbReference>
<feature type="transmembrane region" description="Helical" evidence="1">
    <location>
        <begin position="138"/>
        <end position="158"/>
    </location>
</feature>
<name>A0A242NHG5_9GAMM</name>
<evidence type="ECO:0000313" key="4">
    <source>
        <dbReference type="Proteomes" id="UP000194800"/>
    </source>
</evidence>
<evidence type="ECO:0008006" key="6">
    <source>
        <dbReference type="Google" id="ProtNLM"/>
    </source>
</evidence>
<proteinExistence type="predicted"/>
<evidence type="ECO:0000313" key="5">
    <source>
        <dbReference type="Proteomes" id="UP000194977"/>
    </source>
</evidence>
<evidence type="ECO:0000313" key="2">
    <source>
        <dbReference type="EMBL" id="OTP98874.1"/>
    </source>
</evidence>
<dbReference type="EMBL" id="NART01000016">
    <property type="protein sequence ID" value="OTQ10567.1"/>
    <property type="molecule type" value="Genomic_DNA"/>
</dbReference>
<dbReference type="Proteomes" id="UP000194977">
    <property type="component" value="Unassembled WGS sequence"/>
</dbReference>
<dbReference type="EMBL" id="NARP01000024">
    <property type="protein sequence ID" value="OTP98874.1"/>
    <property type="molecule type" value="Genomic_DNA"/>
</dbReference>
<accession>A0A242NHG5</accession>